<organism evidence="2 3">
    <name type="scientific">Rattus norvegicus</name>
    <name type="common">Rat</name>
    <dbReference type="NCBI Taxonomy" id="10116"/>
    <lineage>
        <taxon>Eukaryota</taxon>
        <taxon>Metazoa</taxon>
        <taxon>Chordata</taxon>
        <taxon>Craniata</taxon>
        <taxon>Vertebrata</taxon>
        <taxon>Euteleostomi</taxon>
        <taxon>Mammalia</taxon>
        <taxon>Eutheria</taxon>
        <taxon>Euarchontoglires</taxon>
        <taxon>Glires</taxon>
        <taxon>Rodentia</taxon>
        <taxon>Myomorpha</taxon>
        <taxon>Muroidea</taxon>
        <taxon>Muridae</taxon>
        <taxon>Murinae</taxon>
        <taxon>Rattus</taxon>
    </lineage>
</organism>
<accession>A6H9E7</accession>
<sequence length="82" mass="8788">MRPPRVSRPLSVPAVARRWSASRRLSTPRSLCPAQSSSGGRLRTSAQAARPLGRDGSAGKRKTSRGVEPLRPVPRVVGAYAQ</sequence>
<dbReference type="AlphaFoldDB" id="A6H9E7"/>
<protein>
    <submittedName>
        <fullName evidence="2">RCG61633, isoform CRA_b</fullName>
    </submittedName>
</protein>
<name>A6H9E7_RAT</name>
<gene>
    <name evidence="2" type="ORF">rCG_61633</name>
</gene>
<evidence type="ECO:0000313" key="2">
    <source>
        <dbReference type="EMBL" id="EDM02652.1"/>
    </source>
</evidence>
<reference evidence="3" key="1">
    <citation type="submission" date="2005-09" db="EMBL/GenBank/DDBJ databases">
        <authorList>
            <person name="Mural R.J."/>
            <person name="Li P.W."/>
            <person name="Adams M.D."/>
            <person name="Amanatides P.G."/>
            <person name="Baden-Tillson H."/>
            <person name="Barnstead M."/>
            <person name="Chin S.H."/>
            <person name="Dew I."/>
            <person name="Evans C.A."/>
            <person name="Ferriera S."/>
            <person name="Flanigan M."/>
            <person name="Fosler C."/>
            <person name="Glodek A."/>
            <person name="Gu Z."/>
            <person name="Holt R.A."/>
            <person name="Jennings D."/>
            <person name="Kraft C.L."/>
            <person name="Lu F."/>
            <person name="Nguyen T."/>
            <person name="Nusskern D.R."/>
            <person name="Pfannkoch C.M."/>
            <person name="Sitter C."/>
            <person name="Sutton G.G."/>
            <person name="Venter J.C."/>
            <person name="Wang Z."/>
            <person name="Woodage T."/>
            <person name="Zheng X.H."/>
            <person name="Zhong F."/>
        </authorList>
    </citation>
    <scope>NUCLEOTIDE SEQUENCE [LARGE SCALE GENOMIC DNA]</scope>
    <source>
        <strain>BN</strain>
        <strain evidence="3">Sprague-Dawley</strain>
    </source>
</reference>
<dbReference type="Proteomes" id="UP000234681">
    <property type="component" value="Chromosome 6"/>
</dbReference>
<proteinExistence type="predicted"/>
<feature type="compositionally biased region" description="Polar residues" evidence="1">
    <location>
        <begin position="23"/>
        <end position="47"/>
    </location>
</feature>
<feature type="region of interest" description="Disordered" evidence="1">
    <location>
        <begin position="1"/>
        <end position="82"/>
    </location>
</feature>
<evidence type="ECO:0000256" key="1">
    <source>
        <dbReference type="SAM" id="MobiDB-lite"/>
    </source>
</evidence>
<evidence type="ECO:0000313" key="3">
    <source>
        <dbReference type="Proteomes" id="UP000234681"/>
    </source>
</evidence>
<dbReference type="EMBL" id="CH473947">
    <property type="protein sequence ID" value="EDM02652.1"/>
    <property type="molecule type" value="Genomic_DNA"/>
</dbReference>